<evidence type="ECO:0000313" key="3">
    <source>
        <dbReference type="Proteomes" id="UP001296104"/>
    </source>
</evidence>
<dbReference type="InterPro" id="IPR011009">
    <property type="entry name" value="Kinase-like_dom_sf"/>
</dbReference>
<feature type="compositionally biased region" description="Basic and acidic residues" evidence="1">
    <location>
        <begin position="529"/>
        <end position="542"/>
    </location>
</feature>
<dbReference type="EMBL" id="CAVMBE010000008">
    <property type="protein sequence ID" value="CAK3872917.1"/>
    <property type="molecule type" value="Genomic_DNA"/>
</dbReference>
<dbReference type="PANTHER" id="PTHR21310:SF37">
    <property type="entry name" value="AMINOGLYCOSIDE PHOSPHOTRANSFERASE DOMAIN-CONTAINING PROTEIN"/>
    <property type="match status" value="1"/>
</dbReference>
<comment type="caution">
    <text evidence="2">The sequence shown here is derived from an EMBL/GenBank/DDBJ whole genome shotgun (WGS) entry which is preliminary data.</text>
</comment>
<dbReference type="PANTHER" id="PTHR21310">
    <property type="entry name" value="AMINOGLYCOSIDE PHOSPHOTRANSFERASE-RELATED-RELATED"/>
    <property type="match status" value="1"/>
</dbReference>
<evidence type="ECO:0000256" key="1">
    <source>
        <dbReference type="SAM" id="MobiDB-lite"/>
    </source>
</evidence>
<feature type="region of interest" description="Disordered" evidence="1">
    <location>
        <begin position="524"/>
        <end position="564"/>
    </location>
</feature>
<dbReference type="Proteomes" id="UP001296104">
    <property type="component" value="Unassembled WGS sequence"/>
</dbReference>
<feature type="compositionally biased region" description="Polar residues" evidence="1">
    <location>
        <begin position="543"/>
        <end position="564"/>
    </location>
</feature>
<dbReference type="AlphaFoldDB" id="A0AAI9E8C6"/>
<sequence>MQLGDISSSSQGDGDPRNYREAIIWITHEARAHDCHRLLSLVTVMNASHIQENKPDDQENTSVIQENKSDLEESKPGIEAGDSTTDRNTITKENLTIDGKAAEPLPKVYASKEWQTLDEILEKESDYRYELSASKQNVTLRMDLESRRQQLEDLISRQLNIPPSQFVSSDQQTWLWGSFNFVINIEILKTRGGRLPRKALLRIALPHAIEDGEMLSKTFEEHRNDPIKRNHLYTSIANIMLDLGKIPQPQIGSFTISNEGIISLTNRPLANPSAFWMRHNWPLPMSRNLTYSSTETYAQDLLALQDLRIQHQVNSIQSRDDGLVQLSILVGFRALLPQLFNPRLSRGNFVMSVTDMHQSNILVDENWKITRLIDLEFACSRPIEFVEVPHWFAAGDLDSKAEHLQELETEYHKFVDVVAHREKATKQNDAFSRALLQSWTSGRYWFIQAMESIDCFYFVYRDHFRKKFFKDYDHESHAWPIAQLWTEDVNKFINLKVDGLEQYQKDVREMFSEVEAWQRHVGASSQRSDSIEESHANKDTARETCQLSQSLGPTSSALPSSDKG</sequence>
<feature type="compositionally biased region" description="Basic and acidic residues" evidence="1">
    <location>
        <begin position="67"/>
        <end position="76"/>
    </location>
</feature>
<evidence type="ECO:0000313" key="2">
    <source>
        <dbReference type="EMBL" id="CAK3872917.1"/>
    </source>
</evidence>
<reference evidence="2" key="1">
    <citation type="submission" date="2023-11" db="EMBL/GenBank/DDBJ databases">
        <authorList>
            <person name="Alioto T."/>
            <person name="Alioto T."/>
            <person name="Gomez Garrido J."/>
        </authorList>
    </citation>
    <scope>NUCLEOTIDE SEQUENCE</scope>
</reference>
<dbReference type="InterPro" id="IPR051678">
    <property type="entry name" value="AGP_Transferase"/>
</dbReference>
<keyword evidence="3" id="KW-1185">Reference proteome</keyword>
<gene>
    <name evidence="2" type="ORF">LECACI_7A002016</name>
</gene>
<feature type="region of interest" description="Disordered" evidence="1">
    <location>
        <begin position="67"/>
        <end position="89"/>
    </location>
</feature>
<dbReference type="SUPFAM" id="SSF56112">
    <property type="entry name" value="Protein kinase-like (PK-like)"/>
    <property type="match status" value="1"/>
</dbReference>
<accession>A0AAI9E8C6</accession>
<evidence type="ECO:0008006" key="4">
    <source>
        <dbReference type="Google" id="ProtNLM"/>
    </source>
</evidence>
<proteinExistence type="predicted"/>
<name>A0AAI9E8C6_9PEZI</name>
<protein>
    <recommendedName>
        <fullName evidence="4">Aminoglycoside phosphotransferase domain-containing protein</fullName>
    </recommendedName>
</protein>
<organism evidence="2 3">
    <name type="scientific">Lecanosticta acicola</name>
    <dbReference type="NCBI Taxonomy" id="111012"/>
    <lineage>
        <taxon>Eukaryota</taxon>
        <taxon>Fungi</taxon>
        <taxon>Dikarya</taxon>
        <taxon>Ascomycota</taxon>
        <taxon>Pezizomycotina</taxon>
        <taxon>Dothideomycetes</taxon>
        <taxon>Dothideomycetidae</taxon>
        <taxon>Mycosphaerellales</taxon>
        <taxon>Mycosphaerellaceae</taxon>
        <taxon>Lecanosticta</taxon>
    </lineage>
</organism>